<dbReference type="NCBIfam" id="TIGR01509">
    <property type="entry name" value="HAD-SF-IA-v3"/>
    <property type="match status" value="1"/>
</dbReference>
<dbReference type="InterPro" id="IPR041492">
    <property type="entry name" value="HAD_2"/>
</dbReference>
<evidence type="ECO:0000313" key="2">
    <source>
        <dbReference type="Proteomes" id="UP000824090"/>
    </source>
</evidence>
<dbReference type="Gene3D" id="3.40.50.1000">
    <property type="entry name" value="HAD superfamily/HAD-like"/>
    <property type="match status" value="1"/>
</dbReference>
<comment type="caution">
    <text evidence="1">The sequence shown here is derived from an EMBL/GenBank/DDBJ whole genome shotgun (WGS) entry which is preliminary data.</text>
</comment>
<dbReference type="InterPro" id="IPR036412">
    <property type="entry name" value="HAD-like_sf"/>
</dbReference>
<accession>A0A9D1L6T0</accession>
<sequence>MTKRGFKVIKGAIFDVDGVILDSMGIWENLGERYLKGMGIRPEKDLDKKLLYITMEEGAEYMIKEYGLRKTTGEVTEELSILLKSFYENEVSLKKGVREYLEGFAGLNIPMAIATSGGRANMEAALKRLGIHGFFKGSLTCAQVGKGKDDPFIYLEAARLLGERPENTVVFEDSPLGIRTAGEAGFVTAAVYDPSGEEYREYMEKAGDIYVRDFRHPDFKDFMKEV</sequence>
<evidence type="ECO:0000313" key="1">
    <source>
        <dbReference type="EMBL" id="HIU26061.1"/>
    </source>
</evidence>
<dbReference type="Gene3D" id="1.10.150.240">
    <property type="entry name" value="Putative phosphatase, domain 2"/>
    <property type="match status" value="1"/>
</dbReference>
<dbReference type="Proteomes" id="UP000824090">
    <property type="component" value="Unassembled WGS sequence"/>
</dbReference>
<dbReference type="Pfam" id="PF13419">
    <property type="entry name" value="HAD_2"/>
    <property type="match status" value="1"/>
</dbReference>
<dbReference type="GO" id="GO:0016791">
    <property type="term" value="F:phosphatase activity"/>
    <property type="evidence" value="ECO:0007669"/>
    <property type="project" value="TreeGrafter"/>
</dbReference>
<organism evidence="1 2">
    <name type="scientific">Candidatus Allocopromorpha excrementigallinarum</name>
    <dbReference type="NCBI Taxonomy" id="2840742"/>
    <lineage>
        <taxon>Bacteria</taxon>
        <taxon>Bacillati</taxon>
        <taxon>Bacillota</taxon>
        <taxon>Clostridia</taxon>
        <taxon>Eubacteriales</taxon>
        <taxon>Eubacteriaceae</taxon>
        <taxon>Eubacteriaceae incertae sedis</taxon>
        <taxon>Candidatus Allocopromorpha</taxon>
    </lineage>
</organism>
<dbReference type="SFLD" id="SFLDS00003">
    <property type="entry name" value="Haloacid_Dehalogenase"/>
    <property type="match status" value="1"/>
</dbReference>
<dbReference type="InterPro" id="IPR006439">
    <property type="entry name" value="HAD-SF_hydro_IA"/>
</dbReference>
<dbReference type="InterPro" id="IPR023198">
    <property type="entry name" value="PGP-like_dom2"/>
</dbReference>
<reference evidence="1" key="2">
    <citation type="journal article" date="2021" name="PeerJ">
        <title>Extensive microbial diversity within the chicken gut microbiome revealed by metagenomics and culture.</title>
        <authorList>
            <person name="Gilroy R."/>
            <person name="Ravi A."/>
            <person name="Getino M."/>
            <person name="Pursley I."/>
            <person name="Horton D.L."/>
            <person name="Alikhan N.F."/>
            <person name="Baker D."/>
            <person name="Gharbi K."/>
            <person name="Hall N."/>
            <person name="Watson M."/>
            <person name="Adriaenssens E.M."/>
            <person name="Foster-Nyarko E."/>
            <person name="Jarju S."/>
            <person name="Secka A."/>
            <person name="Antonio M."/>
            <person name="Oren A."/>
            <person name="Chaudhuri R.R."/>
            <person name="La Ragione R."/>
            <person name="Hildebrand F."/>
            <person name="Pallen M.J."/>
        </authorList>
    </citation>
    <scope>NUCLEOTIDE SEQUENCE</scope>
    <source>
        <strain evidence="1">ChiHcec3-6078</strain>
    </source>
</reference>
<dbReference type="CDD" id="cd07505">
    <property type="entry name" value="HAD_BPGM-like"/>
    <property type="match status" value="1"/>
</dbReference>
<dbReference type="PANTHER" id="PTHR18901:SF38">
    <property type="entry name" value="PSEUDOURIDINE-5'-PHOSPHATASE"/>
    <property type="match status" value="1"/>
</dbReference>
<dbReference type="EMBL" id="DVMP01000117">
    <property type="protein sequence ID" value="HIU26061.1"/>
    <property type="molecule type" value="Genomic_DNA"/>
</dbReference>
<gene>
    <name evidence="1" type="ORF">IAC50_06185</name>
</gene>
<dbReference type="InterPro" id="IPR023214">
    <property type="entry name" value="HAD_sf"/>
</dbReference>
<dbReference type="AlphaFoldDB" id="A0A9D1L6T0"/>
<protein>
    <submittedName>
        <fullName evidence="1">HAD family phosphatase</fullName>
    </submittedName>
</protein>
<reference evidence="1" key="1">
    <citation type="submission" date="2020-10" db="EMBL/GenBank/DDBJ databases">
        <authorList>
            <person name="Gilroy R."/>
        </authorList>
    </citation>
    <scope>NUCLEOTIDE SEQUENCE</scope>
    <source>
        <strain evidence="1">ChiHcec3-6078</strain>
    </source>
</reference>
<dbReference type="SFLD" id="SFLDG01129">
    <property type="entry name" value="C1.5:_HAD__Beta-PGM__Phosphata"/>
    <property type="match status" value="1"/>
</dbReference>
<proteinExistence type="predicted"/>
<dbReference type="PRINTS" id="PR00413">
    <property type="entry name" value="HADHALOGNASE"/>
</dbReference>
<dbReference type="SUPFAM" id="SSF56784">
    <property type="entry name" value="HAD-like"/>
    <property type="match status" value="1"/>
</dbReference>
<dbReference type="PANTHER" id="PTHR18901">
    <property type="entry name" value="2-DEOXYGLUCOSE-6-PHOSPHATE PHOSPHATASE 2"/>
    <property type="match status" value="1"/>
</dbReference>
<name>A0A9D1L6T0_9FIRM</name>